<sequence length="178" mass="20418">MIHGTEMAPCRWQERQSLEEFVGTVESRAVVFMQAVDSEGADLWLPESNESSLESCGYPVHGYQLRGPTVFGHAIPEENIVRLAERHVKPLGFDYMYRKEDEVNIDYRWFNLRDGGYVNVILYPDRRLLAQYVSGCRPYHGEGKPEHIRTAWEEELIARQPPKPDPSKSPSPSDSPLN</sequence>
<proteinExistence type="predicted"/>
<evidence type="ECO:0000313" key="2">
    <source>
        <dbReference type="EMBL" id="OKL51656.1"/>
    </source>
</evidence>
<dbReference type="AlphaFoldDB" id="A0A1Q5PVX7"/>
<reference evidence="3" key="1">
    <citation type="submission" date="2016-12" db="EMBL/GenBank/DDBJ databases">
        <authorList>
            <person name="Meng X."/>
        </authorList>
    </citation>
    <scope>NUCLEOTIDE SEQUENCE [LARGE SCALE GENOMIC DNA]</scope>
    <source>
        <strain evidence="3">DSM 20732</strain>
    </source>
</reference>
<dbReference type="Proteomes" id="UP000185612">
    <property type="component" value="Unassembled WGS sequence"/>
</dbReference>
<gene>
    <name evidence="2" type="ORF">BSZ40_05725</name>
</gene>
<evidence type="ECO:0000256" key="1">
    <source>
        <dbReference type="SAM" id="MobiDB-lite"/>
    </source>
</evidence>
<dbReference type="Gene3D" id="3.30.2030.30">
    <property type="match status" value="1"/>
</dbReference>
<accession>A0A1Q5PVX7</accession>
<dbReference type="STRING" id="52770.BSZ40_05725"/>
<dbReference type="InParanoid" id="A0A1Q5PVX7"/>
<feature type="region of interest" description="Disordered" evidence="1">
    <location>
        <begin position="150"/>
        <end position="178"/>
    </location>
</feature>
<protein>
    <submittedName>
        <fullName evidence="2">Uncharacterized protein</fullName>
    </submittedName>
</protein>
<keyword evidence="3" id="KW-1185">Reference proteome</keyword>
<name>A0A1Q5PVX7_9ACTO</name>
<comment type="caution">
    <text evidence="2">The sequence shown here is derived from an EMBL/GenBank/DDBJ whole genome shotgun (WGS) entry which is preliminary data.</text>
</comment>
<evidence type="ECO:0000313" key="3">
    <source>
        <dbReference type="Proteomes" id="UP000185612"/>
    </source>
</evidence>
<organism evidence="2 3">
    <name type="scientific">Buchananella hordeovulneris</name>
    <dbReference type="NCBI Taxonomy" id="52770"/>
    <lineage>
        <taxon>Bacteria</taxon>
        <taxon>Bacillati</taxon>
        <taxon>Actinomycetota</taxon>
        <taxon>Actinomycetes</taxon>
        <taxon>Actinomycetales</taxon>
        <taxon>Actinomycetaceae</taxon>
        <taxon>Buchananella</taxon>
    </lineage>
</organism>
<dbReference type="EMBL" id="MQVS01000005">
    <property type="protein sequence ID" value="OKL51656.1"/>
    <property type="molecule type" value="Genomic_DNA"/>
</dbReference>